<dbReference type="Pfam" id="PF02687">
    <property type="entry name" value="FtsX"/>
    <property type="match status" value="1"/>
</dbReference>
<dbReference type="PANTHER" id="PTHR47755:SF1">
    <property type="entry name" value="CELL DIVISION PROTEIN FTSX"/>
    <property type="match status" value="1"/>
</dbReference>
<dbReference type="AlphaFoldDB" id="A0A2M8EV66"/>
<evidence type="ECO:0000259" key="12">
    <source>
        <dbReference type="Pfam" id="PF02687"/>
    </source>
</evidence>
<feature type="transmembrane region" description="Helical" evidence="11">
    <location>
        <begin position="264"/>
        <end position="288"/>
    </location>
</feature>
<dbReference type="GO" id="GO:0005886">
    <property type="term" value="C:plasma membrane"/>
    <property type="evidence" value="ECO:0007669"/>
    <property type="project" value="UniProtKB-SubCell"/>
</dbReference>
<feature type="transmembrane region" description="Helical" evidence="11">
    <location>
        <begin position="21"/>
        <end position="43"/>
    </location>
</feature>
<evidence type="ECO:0000256" key="10">
    <source>
        <dbReference type="PIRNR" id="PIRNR003097"/>
    </source>
</evidence>
<dbReference type="Gene3D" id="3.30.70.3040">
    <property type="match status" value="1"/>
</dbReference>
<evidence type="ECO:0000256" key="3">
    <source>
        <dbReference type="ARBA" id="ARBA00021907"/>
    </source>
</evidence>
<evidence type="ECO:0000313" key="14">
    <source>
        <dbReference type="EMBL" id="PJC29023.1"/>
    </source>
</evidence>
<sequence>MKNRGSIMFKTLKKNIFRSPYQSLAVILNVSLALFLVCIFFLIGAGSKAVLSFFESRPQAIAYLKDGIKSQDVDLLKAKVLSTGKVKEANYISKDNALKIYKDLFKDKPVLLEMVTANFLPASLEISANDISSLKEIAEILKKEPIVEDVDFQEDVVSTLSSWLGSLRKFGLVMAVFLLLNCLLTILVILGMRISRRREEMETLKLLGASSWHIRSPIYLEGIFYGLFSAVISWGLCYLLIIYLTPFLSRVLTGIPIFPVSPIFMLEILGGISFLGSFVGFLGSLIAASRFLRVSR</sequence>
<feature type="transmembrane region" description="Helical" evidence="11">
    <location>
        <begin position="223"/>
        <end position="244"/>
    </location>
</feature>
<dbReference type="InterPro" id="IPR003838">
    <property type="entry name" value="ABC3_permease_C"/>
</dbReference>
<comment type="caution">
    <text evidence="14">The sequence shown here is derived from an EMBL/GenBank/DDBJ whole genome shotgun (WGS) entry which is preliminary data.</text>
</comment>
<organism evidence="14 15">
    <name type="scientific">Candidatus Shapirobacteria bacterium CG_4_9_14_0_2_um_filter_40_11</name>
    <dbReference type="NCBI Taxonomy" id="1974876"/>
    <lineage>
        <taxon>Bacteria</taxon>
        <taxon>Candidatus Shapironibacteriota</taxon>
    </lineage>
</organism>
<dbReference type="PIRSF" id="PIRSF003097">
    <property type="entry name" value="FtsX"/>
    <property type="match status" value="1"/>
</dbReference>
<feature type="transmembrane region" description="Helical" evidence="11">
    <location>
        <begin position="170"/>
        <end position="192"/>
    </location>
</feature>
<evidence type="ECO:0000259" key="13">
    <source>
        <dbReference type="Pfam" id="PF18075"/>
    </source>
</evidence>
<comment type="subcellular location">
    <subcellularLocation>
        <location evidence="1">Cell membrane</location>
        <topology evidence="1">Multi-pass membrane protein</topology>
    </subcellularLocation>
</comment>
<evidence type="ECO:0000256" key="5">
    <source>
        <dbReference type="ARBA" id="ARBA00022618"/>
    </source>
</evidence>
<keyword evidence="9 10" id="KW-0131">Cell cycle</keyword>
<dbReference type="PANTHER" id="PTHR47755">
    <property type="entry name" value="CELL DIVISION PROTEIN FTSX"/>
    <property type="match status" value="1"/>
</dbReference>
<evidence type="ECO:0000256" key="7">
    <source>
        <dbReference type="ARBA" id="ARBA00022989"/>
    </source>
</evidence>
<keyword evidence="6 11" id="KW-0812">Transmembrane</keyword>
<keyword evidence="8 10" id="KW-0472">Membrane</keyword>
<evidence type="ECO:0000256" key="4">
    <source>
        <dbReference type="ARBA" id="ARBA00022475"/>
    </source>
</evidence>
<reference evidence="15" key="1">
    <citation type="submission" date="2017-09" db="EMBL/GenBank/DDBJ databases">
        <title>Depth-based differentiation of microbial function through sediment-hosted aquifers and enrichment of novel symbionts in the deep terrestrial subsurface.</title>
        <authorList>
            <person name="Probst A.J."/>
            <person name="Ladd B."/>
            <person name="Jarett J.K."/>
            <person name="Geller-Mcgrath D.E."/>
            <person name="Sieber C.M.K."/>
            <person name="Emerson J.B."/>
            <person name="Anantharaman K."/>
            <person name="Thomas B.C."/>
            <person name="Malmstrom R."/>
            <person name="Stieglmeier M."/>
            <person name="Klingl A."/>
            <person name="Woyke T."/>
            <person name="Ryan C.M."/>
            <person name="Banfield J.F."/>
        </authorList>
    </citation>
    <scope>NUCLEOTIDE SEQUENCE [LARGE SCALE GENOMIC DNA]</scope>
</reference>
<comment type="similarity">
    <text evidence="2 10">Belongs to the ABC-4 integral membrane protein family. FtsX subfamily.</text>
</comment>
<gene>
    <name evidence="14" type="ORF">CO053_01460</name>
</gene>
<accession>A0A2M8EV66</accession>
<dbReference type="GO" id="GO:0051301">
    <property type="term" value="P:cell division"/>
    <property type="evidence" value="ECO:0007669"/>
    <property type="project" value="UniProtKB-KW"/>
</dbReference>
<proteinExistence type="inferred from homology"/>
<feature type="domain" description="FtsX extracellular" evidence="13">
    <location>
        <begin position="62"/>
        <end position="150"/>
    </location>
</feature>
<evidence type="ECO:0000256" key="8">
    <source>
        <dbReference type="ARBA" id="ARBA00023136"/>
    </source>
</evidence>
<dbReference type="InterPro" id="IPR040690">
    <property type="entry name" value="FtsX_ECD"/>
</dbReference>
<dbReference type="InterPro" id="IPR004513">
    <property type="entry name" value="FtsX"/>
</dbReference>
<dbReference type="Proteomes" id="UP000230885">
    <property type="component" value="Unassembled WGS sequence"/>
</dbReference>
<dbReference type="EMBL" id="PFSE01000021">
    <property type="protein sequence ID" value="PJC29023.1"/>
    <property type="molecule type" value="Genomic_DNA"/>
</dbReference>
<keyword evidence="4 10" id="KW-1003">Cell membrane</keyword>
<protein>
    <recommendedName>
        <fullName evidence="3 10">Cell division protein FtsX</fullName>
    </recommendedName>
</protein>
<evidence type="ECO:0000256" key="6">
    <source>
        <dbReference type="ARBA" id="ARBA00022692"/>
    </source>
</evidence>
<evidence type="ECO:0000256" key="11">
    <source>
        <dbReference type="SAM" id="Phobius"/>
    </source>
</evidence>
<evidence type="ECO:0000256" key="9">
    <source>
        <dbReference type="ARBA" id="ARBA00023306"/>
    </source>
</evidence>
<dbReference type="Pfam" id="PF18075">
    <property type="entry name" value="FtsX_ECD"/>
    <property type="match status" value="1"/>
</dbReference>
<evidence type="ECO:0000256" key="1">
    <source>
        <dbReference type="ARBA" id="ARBA00004651"/>
    </source>
</evidence>
<name>A0A2M8EV66_9BACT</name>
<keyword evidence="7 11" id="KW-1133">Transmembrane helix</keyword>
<keyword evidence="5 10" id="KW-0132">Cell division</keyword>
<evidence type="ECO:0000256" key="2">
    <source>
        <dbReference type="ARBA" id="ARBA00007379"/>
    </source>
</evidence>
<evidence type="ECO:0000313" key="15">
    <source>
        <dbReference type="Proteomes" id="UP000230885"/>
    </source>
</evidence>
<feature type="domain" description="ABC3 transporter permease C-terminal" evidence="12">
    <location>
        <begin position="173"/>
        <end position="290"/>
    </location>
</feature>